<keyword evidence="1" id="KW-1133">Transmembrane helix</keyword>
<proteinExistence type="predicted"/>
<feature type="transmembrane region" description="Helical" evidence="1">
    <location>
        <begin position="187"/>
        <end position="207"/>
    </location>
</feature>
<evidence type="ECO:0000313" key="3">
    <source>
        <dbReference type="WBParaSite" id="Hba_10676"/>
    </source>
</evidence>
<dbReference type="WBParaSite" id="Hba_10676">
    <property type="protein sequence ID" value="Hba_10676"/>
    <property type="gene ID" value="Hba_10676"/>
</dbReference>
<accession>A0A1I7WZF5</accession>
<sequence length="848" mass="97658">MENFSRWPFVVKSFWMTYTTKPHEFLTCLRMLVVSHIHLNLELRLLSLIKELLLTAPPQLSERMRCPFMTTCRTIFVAITAQVIKRRPVSLHSLLACFPPILHMLGPSMGDTIFALTDVIGSVSSFNWVEKGRKSLEKFVNKEVESLLTEGNVKVLFTLLYETFWKKLYEAIKKNPAVIQCARDKGLILILFLLYFMYKIFHLLQAFTYSTVFFSSGMLFHICVLIWLPFFLFLRRLTLVILIKKVDTELNGSLSLSSAHCHLCIQLISQADNGLRQIEPLHILRYFAFRSSSLCYLVAPYICALDGISESAATILLKFSSKIGQLDLGCASGLRLIRCLAECVDGVGLDYLSCLYDYSSSFFILSRLFLDAKLTQHAFVIANLLFDNLVSDSRYLSAFLQIRPENPEFLLLLRDIYLVTQNAASLTTLPNSYQVNFYLYYLGITVMPPTKETEYLNAIRSGTWDQISYPKKFKSHYERLFCVLYLEGQSESAARNILQFIMYDPYYKNDLYKDLSHENVISVELCKQLSEFTFLSVEPFSIENMVGSIQAYFIHILLYFNFSLFQKRLELLIIFVSRGFRIADRLSSGNRNILSLFIRNQSPVVLQLTEQLIKIKAYSPSLFLLTSWSKICSPVCPDFVHSIELEMCRAWIAKGDLNIAELHLIQMRERSNLNPSVLVDVTILLAELIADYKYSLDTAISIIREMNNSLPCSVSPHIRGKIYLALHRLAVRQLAELELHIDSRGYRMKKEAIHLWSQQLKSTSQRFISIVNNLVCLLYKFNQFSERQTSQVVRRIAKELQCERDAVRRVDEKLLRTASETVDFGLTALGSFSRFNETSVLIIYSDLL</sequence>
<evidence type="ECO:0000313" key="2">
    <source>
        <dbReference type="Proteomes" id="UP000095283"/>
    </source>
</evidence>
<dbReference type="Proteomes" id="UP000095283">
    <property type="component" value="Unplaced"/>
</dbReference>
<name>A0A1I7WZF5_HETBA</name>
<keyword evidence="2" id="KW-1185">Reference proteome</keyword>
<feature type="transmembrane region" description="Helical" evidence="1">
    <location>
        <begin position="213"/>
        <end position="234"/>
    </location>
</feature>
<keyword evidence="1" id="KW-0472">Membrane</keyword>
<protein>
    <submittedName>
        <fullName evidence="3">NopRA1 domain-containing protein</fullName>
    </submittedName>
</protein>
<reference evidence="3" key="1">
    <citation type="submission" date="2016-11" db="UniProtKB">
        <authorList>
            <consortium name="WormBaseParasite"/>
        </authorList>
    </citation>
    <scope>IDENTIFICATION</scope>
</reference>
<keyword evidence="1" id="KW-0812">Transmembrane</keyword>
<evidence type="ECO:0000256" key="1">
    <source>
        <dbReference type="SAM" id="Phobius"/>
    </source>
</evidence>
<dbReference type="AlphaFoldDB" id="A0A1I7WZF5"/>
<organism evidence="2 3">
    <name type="scientific">Heterorhabditis bacteriophora</name>
    <name type="common">Entomopathogenic nematode worm</name>
    <dbReference type="NCBI Taxonomy" id="37862"/>
    <lineage>
        <taxon>Eukaryota</taxon>
        <taxon>Metazoa</taxon>
        <taxon>Ecdysozoa</taxon>
        <taxon>Nematoda</taxon>
        <taxon>Chromadorea</taxon>
        <taxon>Rhabditida</taxon>
        <taxon>Rhabditina</taxon>
        <taxon>Rhabditomorpha</taxon>
        <taxon>Strongyloidea</taxon>
        <taxon>Heterorhabditidae</taxon>
        <taxon>Heterorhabditis</taxon>
    </lineage>
</organism>